<evidence type="ECO:0000256" key="4">
    <source>
        <dbReference type="SAM" id="Phobius"/>
    </source>
</evidence>
<dbReference type="PANTHER" id="PTHR45580">
    <property type="entry name" value="PROTEIN CBG05369"/>
    <property type="match status" value="1"/>
</dbReference>
<feature type="signal peptide" evidence="5">
    <location>
        <begin position="1"/>
        <end position="15"/>
    </location>
</feature>
<dbReference type="EMBL" id="CP092625">
    <property type="protein sequence ID" value="UMM39131.1"/>
    <property type="molecule type" value="Genomic_DNA"/>
</dbReference>
<keyword evidence="4" id="KW-0812">Transmembrane</keyword>
<keyword evidence="3" id="KW-0378">Hydrolase</keyword>
<dbReference type="InterPro" id="IPR029058">
    <property type="entry name" value="AB_hydrolase_fold"/>
</dbReference>
<keyword evidence="5" id="KW-0732">Signal</keyword>
<feature type="chain" id="PRO_5041938653" description="Carboxylesterase type B domain-containing protein" evidence="5">
    <location>
        <begin position="16"/>
        <end position="1177"/>
    </location>
</feature>
<evidence type="ECO:0000256" key="5">
    <source>
        <dbReference type="SAM" id="SignalP"/>
    </source>
</evidence>
<evidence type="ECO:0000313" key="7">
    <source>
        <dbReference type="EMBL" id="UMM39131.1"/>
    </source>
</evidence>
<proteinExistence type="inferred from homology"/>
<feature type="transmembrane region" description="Helical" evidence="4">
    <location>
        <begin position="1140"/>
        <end position="1160"/>
    </location>
</feature>
<dbReference type="PANTHER" id="PTHR45580:SF7">
    <property type="entry name" value="CARBOXYLESTERASE TYPE B DOMAIN-CONTAINING PROTEIN-RELATED"/>
    <property type="match status" value="1"/>
</dbReference>
<keyword evidence="4" id="KW-0472">Membrane</keyword>
<organism evidence="7 8">
    <name type="scientific">Caenorhabditis briggsae</name>
    <dbReference type="NCBI Taxonomy" id="6238"/>
    <lineage>
        <taxon>Eukaryota</taxon>
        <taxon>Metazoa</taxon>
        <taxon>Ecdysozoa</taxon>
        <taxon>Nematoda</taxon>
        <taxon>Chromadorea</taxon>
        <taxon>Rhabditida</taxon>
        <taxon>Rhabditina</taxon>
        <taxon>Rhabditomorpha</taxon>
        <taxon>Rhabditoidea</taxon>
        <taxon>Rhabditidae</taxon>
        <taxon>Peloderinae</taxon>
        <taxon>Caenorhabditis</taxon>
    </lineage>
</organism>
<dbReference type="InterPro" id="IPR002018">
    <property type="entry name" value="CarbesteraseB"/>
</dbReference>
<evidence type="ECO:0000256" key="3">
    <source>
        <dbReference type="ARBA" id="ARBA00022801"/>
    </source>
</evidence>
<dbReference type="Proteomes" id="UP000829354">
    <property type="component" value="Chromosome X"/>
</dbReference>
<sequence>MRLLLLLILFQESIGLKTVTTSYGKVRGITDYSILGNDKFIFKGVPFVKPPLGDLRFSMPQKPDKWEGVLDASTYKAACPSNSSLSEHAQNFISEDCLYINIFTSQYCLKNKCPVIVYYHGGSYNLDSATMFPDKFILERYVDKGTVFVIPAYRLGVLGQFWLGDKELVPANLLVYDAIEALYYVQDEISNFGGNPNDVTIMGHSSGGQLVNALGVSSYVDPEQELFQKFIVLSSYEIFELEHFKINNSLNVAKRVNCFSKNHQEILKCMRNTDVMQILQAQRTMEDEDTAFFKSLIQAPPLMDYGEKLAEIKKRVPPRKLLCGVTEHEFEKYPYREGFRVEGVFLDFENPVETVTYYHDNFFNKTRNMFNTDSSAVFVSTATYTEAIVNAGGEVYLFETRQKPYSMHVSDMQYFIGIHRELHHTSDMDILDSFYSQMLVNFTKFGEPSPYWNKLDAKEMNFLALEIDTEKGIGPKMENGFHKELVDFWLVDMMELDKNITEQKQTKGSANGEANGEVNPTPMQINLTTLGSPNSTEVILESTIFITYVSPIPPRQTTYDPKIDEDQPVEGESAPIYNQWWFYVIIILIVIIAAVLILLALNKNNDPESLPLQKIISTSYGRLEGKTINGKQYMFKNVPYAKPPTGNLRFSLAEFTDPWQNVRNAREYSPACMSNASVETKTNHLPMSEDCLYINFFTSEKCLVSKICTTLLYYHGGGINSGSAIQFNDTFILERYVQNDIVFVIPAYRMGIFGLLYFGDDNVVPHNLGIRDCKLALDFIHQEISNFGGNPNDINLLGHSAGGHISMVFGFSRLIDPARRLIKRITVISPPPTYDMPELLIKNCYDFARRVGCYTPNTASDQEMIKCLRAKDARELILVQREMEADLLYMWNFLPGEPFMKLGQSIADFKENSVPREMIIGSTINENGFDRRIKENPSIAGNFMDWENPYEVAHRFNFIHDSAPAGTIHESFTQGIFVSVATYATAQINVGGRVFLFQSNQQPSSHVSDMQYFVGTHREDYHTPDMDIMDTFYSKMIVNFTKHGEPSPVWEPLDPKRMNYYALEVNTKEGIYPKMEEGFHEADVNFWFINMTAFDREVTRRKKLFNDSIWPRYPMHPGPVIFPHQPTEASPFYYDVSSKWWFYVLIVVVAMILFYIIYLLKRRFLKRSLSETSLLLK</sequence>
<keyword evidence="2" id="KW-0719">Serine esterase</keyword>
<keyword evidence="8" id="KW-1185">Reference proteome</keyword>
<evidence type="ECO:0000259" key="6">
    <source>
        <dbReference type="Pfam" id="PF00135"/>
    </source>
</evidence>
<accession>A0AAE9FBT9</accession>
<evidence type="ECO:0000256" key="2">
    <source>
        <dbReference type="ARBA" id="ARBA00022487"/>
    </source>
</evidence>
<dbReference type="AlphaFoldDB" id="A0AAE9FBT9"/>
<comment type="similarity">
    <text evidence="1">Belongs to the type-B carboxylesterase/lipase family.</text>
</comment>
<feature type="domain" description="Carboxylesterase type B" evidence="6">
    <location>
        <begin position="614"/>
        <end position="1087"/>
    </location>
</feature>
<dbReference type="Pfam" id="PF00135">
    <property type="entry name" value="COesterase"/>
    <property type="match status" value="2"/>
</dbReference>
<feature type="domain" description="Carboxylesterase type B" evidence="6">
    <location>
        <begin position="17"/>
        <end position="489"/>
    </location>
</feature>
<reference evidence="7 8" key="1">
    <citation type="submission" date="2022-04" db="EMBL/GenBank/DDBJ databases">
        <title>Chromosome-level reference genomes for two strains of Caenorhabditis briggsae: an improved platform for comparative genomics.</title>
        <authorList>
            <person name="Stevens L."/>
            <person name="Andersen E."/>
        </authorList>
    </citation>
    <scope>NUCLEOTIDE SEQUENCE [LARGE SCALE GENOMIC DNA]</scope>
    <source>
        <strain evidence="7">VX34</strain>
        <tissue evidence="7">Whole-organism</tissue>
    </source>
</reference>
<dbReference type="SUPFAM" id="SSF53474">
    <property type="entry name" value="alpha/beta-Hydrolases"/>
    <property type="match status" value="2"/>
</dbReference>
<feature type="transmembrane region" description="Helical" evidence="4">
    <location>
        <begin position="580"/>
        <end position="601"/>
    </location>
</feature>
<gene>
    <name evidence="7" type="ORF">L5515_016322</name>
</gene>
<dbReference type="PROSITE" id="PS00122">
    <property type="entry name" value="CARBOXYLESTERASE_B_1"/>
    <property type="match status" value="2"/>
</dbReference>
<dbReference type="InterPro" id="IPR019826">
    <property type="entry name" value="Carboxylesterase_B_AS"/>
</dbReference>
<name>A0AAE9FBT9_CAEBR</name>
<keyword evidence="4" id="KW-1133">Transmembrane helix</keyword>
<feature type="transmembrane region" description="Helical" evidence="4">
    <location>
        <begin position="741"/>
        <end position="759"/>
    </location>
</feature>
<dbReference type="GO" id="GO:0052689">
    <property type="term" value="F:carboxylic ester hydrolase activity"/>
    <property type="evidence" value="ECO:0007669"/>
    <property type="project" value="UniProtKB-KW"/>
</dbReference>
<dbReference type="Gene3D" id="3.40.50.1820">
    <property type="entry name" value="alpha/beta hydrolase"/>
    <property type="match status" value="2"/>
</dbReference>
<evidence type="ECO:0000256" key="1">
    <source>
        <dbReference type="ARBA" id="ARBA00005964"/>
    </source>
</evidence>
<protein>
    <recommendedName>
        <fullName evidence="6">Carboxylesterase type B domain-containing protein</fullName>
    </recommendedName>
</protein>
<evidence type="ECO:0000313" key="8">
    <source>
        <dbReference type="Proteomes" id="UP000829354"/>
    </source>
</evidence>